<feature type="region of interest" description="Disordered" evidence="1">
    <location>
        <begin position="388"/>
        <end position="609"/>
    </location>
</feature>
<dbReference type="InterPro" id="IPR036397">
    <property type="entry name" value="RNaseH_sf"/>
</dbReference>
<evidence type="ECO:0000259" key="2">
    <source>
        <dbReference type="SMART" id="SM00474"/>
    </source>
</evidence>
<dbReference type="GO" id="GO:0004527">
    <property type="term" value="F:exonuclease activity"/>
    <property type="evidence" value="ECO:0007669"/>
    <property type="project" value="UniProtKB-KW"/>
</dbReference>
<evidence type="ECO:0000256" key="1">
    <source>
        <dbReference type="SAM" id="MobiDB-lite"/>
    </source>
</evidence>
<keyword evidence="4" id="KW-1185">Reference proteome</keyword>
<keyword evidence="3" id="KW-0540">Nuclease</keyword>
<protein>
    <submittedName>
        <fullName evidence="3">3'-5' exonuclease</fullName>
    </submittedName>
</protein>
<dbReference type="SMART" id="SM00474">
    <property type="entry name" value="35EXOc"/>
    <property type="match status" value="1"/>
</dbReference>
<evidence type="ECO:0000313" key="3">
    <source>
        <dbReference type="EMBL" id="KAJ4459039.1"/>
    </source>
</evidence>
<reference evidence="3" key="1">
    <citation type="journal article" date="2022" name="bioRxiv">
        <title>Genomics of Preaxostyla Flagellates Illuminates Evolutionary Transitions and the Path Towards Mitochondrial Loss.</title>
        <authorList>
            <person name="Novak L.V.F."/>
            <person name="Treitli S.C."/>
            <person name="Pyrih J."/>
            <person name="Halakuc P."/>
            <person name="Pipaliya S.V."/>
            <person name="Vacek V."/>
            <person name="Brzon O."/>
            <person name="Soukal P."/>
            <person name="Eme L."/>
            <person name="Dacks J.B."/>
            <person name="Karnkowska A."/>
            <person name="Elias M."/>
            <person name="Hampl V."/>
        </authorList>
    </citation>
    <scope>NUCLEOTIDE SEQUENCE</scope>
    <source>
        <strain evidence="3">RCP-MX</strain>
    </source>
</reference>
<dbReference type="Pfam" id="PF01612">
    <property type="entry name" value="DNA_pol_A_exo1"/>
    <property type="match status" value="1"/>
</dbReference>
<comment type="caution">
    <text evidence="3">The sequence shown here is derived from an EMBL/GenBank/DDBJ whole genome shotgun (WGS) entry which is preliminary data.</text>
</comment>
<keyword evidence="3" id="KW-0378">Hydrolase</keyword>
<organism evidence="3 4">
    <name type="scientific">Paratrimastix pyriformis</name>
    <dbReference type="NCBI Taxonomy" id="342808"/>
    <lineage>
        <taxon>Eukaryota</taxon>
        <taxon>Metamonada</taxon>
        <taxon>Preaxostyla</taxon>
        <taxon>Paratrimastigidae</taxon>
        <taxon>Paratrimastix</taxon>
    </lineage>
</organism>
<dbReference type="EMBL" id="JAPMOS010000023">
    <property type="protein sequence ID" value="KAJ4459039.1"/>
    <property type="molecule type" value="Genomic_DNA"/>
</dbReference>
<feature type="region of interest" description="Disordered" evidence="1">
    <location>
        <begin position="1"/>
        <end position="40"/>
    </location>
</feature>
<dbReference type="Proteomes" id="UP001141327">
    <property type="component" value="Unassembled WGS sequence"/>
</dbReference>
<name>A0ABQ8UII9_9EUKA</name>
<dbReference type="SUPFAM" id="SSF53098">
    <property type="entry name" value="Ribonuclease H-like"/>
    <property type="match status" value="1"/>
</dbReference>
<accession>A0ABQ8UII9</accession>
<feature type="compositionally biased region" description="Low complexity" evidence="1">
    <location>
        <begin position="85"/>
        <end position="99"/>
    </location>
</feature>
<dbReference type="PRINTS" id="PR01217">
    <property type="entry name" value="PRICHEXTENSN"/>
</dbReference>
<dbReference type="PANTHER" id="PTHR46814">
    <property type="entry name" value="EGALITARIAN, ISOFORM B"/>
    <property type="match status" value="1"/>
</dbReference>
<dbReference type="InterPro" id="IPR002562">
    <property type="entry name" value="3'-5'_exonuclease_dom"/>
</dbReference>
<sequence length="663" mass="72364">MSFLDDVPTSTPERSTIGKKHTRVNSEIPKARATRPEDEERKALREFIAKKTIQTHHQIAALPLSVKAKEEAAIQMISPRPLAPPSSQSAPSPQQLRHSPSPPPQQRHPAKMAKLACREEEVKTELTNEDVIDAALEFLGGPRCVISTVGQCMAAVSLLRGRHETVLAIDCEGVNLSRTGRLCLLQMATTPPPPPGPLLASWKAAGRIQTPQLVFLFDIVVGGRAIFDAGLREILEDPSIIKVLHDTRGDSDALLHQFQVRLTNVFDTQIAYACLQTQEGQGVPLPASLNTVLKRYARGSENEYKERVRAAMEADPQYWVKRPLSDDACEYASQDVIQLPAARIAIEYVLRPASRKVFVEYCARYLEMYRSVPDDQIDAVRAASFQDGLPRYGFPDWDQEASRRRRPFRPAATPRPPSESSVPKPAPKPSGVPFVRAPTPPPKSTTAAADSKDNSQSESESEEEEPSAAPPTSSGTKQPHPPPPRAQPPTSRRAAAVLGATCNHFRKDATPTGASVSASPSKSPAPSYPAYDQYYRERYPDPVETVPAPEYRPLGGRTVSPTPLPWAPEPTPREQRTATASPPPCPVPADPAPLQPYGADPYQQPSAVFLPSAPQRYPSVPAEVDQVGIPLLSTESLAALSSEQMTRLLDALAPRAPTPPQFR</sequence>
<feature type="domain" description="3'-5' exonuclease" evidence="2">
    <location>
        <begin position="143"/>
        <end position="351"/>
    </location>
</feature>
<evidence type="ECO:0000313" key="4">
    <source>
        <dbReference type="Proteomes" id="UP001141327"/>
    </source>
</evidence>
<feature type="compositionally biased region" description="Pro residues" evidence="1">
    <location>
        <begin position="581"/>
        <end position="594"/>
    </location>
</feature>
<gene>
    <name evidence="3" type="ORF">PAPYR_5090</name>
</gene>
<dbReference type="InterPro" id="IPR012337">
    <property type="entry name" value="RNaseH-like_sf"/>
</dbReference>
<dbReference type="Gene3D" id="3.30.420.10">
    <property type="entry name" value="Ribonuclease H-like superfamily/Ribonuclease H"/>
    <property type="match status" value="1"/>
</dbReference>
<proteinExistence type="predicted"/>
<feature type="region of interest" description="Disordered" evidence="1">
    <location>
        <begin position="79"/>
        <end position="111"/>
    </location>
</feature>
<dbReference type="PANTHER" id="PTHR46814:SF1">
    <property type="entry name" value="EGALITARIAN, ISOFORM B"/>
    <property type="match status" value="1"/>
</dbReference>
<keyword evidence="3" id="KW-0269">Exonuclease</keyword>
<feature type="compositionally biased region" description="Low complexity" evidence="1">
    <location>
        <begin position="514"/>
        <end position="530"/>
    </location>
</feature>